<comment type="caution">
    <text evidence="1">The sequence shown here is derived from an EMBL/GenBank/DDBJ whole genome shotgun (WGS) entry which is preliminary data.</text>
</comment>
<gene>
    <name evidence="1" type="ORF">HHI36_005063</name>
</gene>
<organism evidence="1 2">
    <name type="scientific">Cryptolaemus montrouzieri</name>
    <dbReference type="NCBI Taxonomy" id="559131"/>
    <lineage>
        <taxon>Eukaryota</taxon>
        <taxon>Metazoa</taxon>
        <taxon>Ecdysozoa</taxon>
        <taxon>Arthropoda</taxon>
        <taxon>Hexapoda</taxon>
        <taxon>Insecta</taxon>
        <taxon>Pterygota</taxon>
        <taxon>Neoptera</taxon>
        <taxon>Endopterygota</taxon>
        <taxon>Coleoptera</taxon>
        <taxon>Polyphaga</taxon>
        <taxon>Cucujiformia</taxon>
        <taxon>Coccinelloidea</taxon>
        <taxon>Coccinellidae</taxon>
        <taxon>Scymninae</taxon>
        <taxon>Scymnini</taxon>
        <taxon>Cryptolaemus</taxon>
    </lineage>
</organism>
<proteinExistence type="predicted"/>
<reference evidence="1 2" key="1">
    <citation type="journal article" date="2021" name="BMC Biol.">
        <title>Horizontally acquired antibacterial genes associated with adaptive radiation of ladybird beetles.</title>
        <authorList>
            <person name="Li H.S."/>
            <person name="Tang X.F."/>
            <person name="Huang Y.H."/>
            <person name="Xu Z.Y."/>
            <person name="Chen M.L."/>
            <person name="Du X.Y."/>
            <person name="Qiu B.Y."/>
            <person name="Chen P.T."/>
            <person name="Zhang W."/>
            <person name="Slipinski A."/>
            <person name="Escalona H.E."/>
            <person name="Waterhouse R.M."/>
            <person name="Zwick A."/>
            <person name="Pang H."/>
        </authorList>
    </citation>
    <scope>NUCLEOTIDE SEQUENCE [LARGE SCALE GENOMIC DNA]</scope>
    <source>
        <strain evidence="1">SYSU2018</strain>
    </source>
</reference>
<dbReference type="Proteomes" id="UP001516400">
    <property type="component" value="Unassembled WGS sequence"/>
</dbReference>
<sequence length="179" mass="20440">MGEPRLWKLFYPSYTRFVEYIFCICLDCGAQFLILILIGNLNSKVSEQTIVPWSSIISRVPCFTWLRGRYEAAIIALNKNKETLEILQKKLGSLFLKSSTELQKFITVPDELEVDSEENILKEENNHLLENSPIDLQNLSFGSELIEIDSSNHKDCEVFPLLTAGLGLQAHITLDSRIF</sequence>
<evidence type="ECO:0000313" key="2">
    <source>
        <dbReference type="Proteomes" id="UP001516400"/>
    </source>
</evidence>
<dbReference type="EMBL" id="JABFTP020000144">
    <property type="protein sequence ID" value="KAL3281858.1"/>
    <property type="molecule type" value="Genomic_DNA"/>
</dbReference>
<accession>A0ABD2NTF8</accession>
<keyword evidence="2" id="KW-1185">Reference proteome</keyword>
<evidence type="ECO:0000313" key="1">
    <source>
        <dbReference type="EMBL" id="KAL3281858.1"/>
    </source>
</evidence>
<dbReference type="AlphaFoldDB" id="A0ABD2NTF8"/>
<name>A0ABD2NTF8_9CUCU</name>
<protein>
    <submittedName>
        <fullName evidence="1">Uncharacterized protein</fullName>
    </submittedName>
</protein>